<comment type="caution">
    <text evidence="3">The sequence shown here is derived from an EMBL/GenBank/DDBJ whole genome shotgun (WGS) entry which is preliminary data.</text>
</comment>
<evidence type="ECO:0000313" key="3">
    <source>
        <dbReference type="EMBL" id="KAF7373964.1"/>
    </source>
</evidence>
<keyword evidence="1" id="KW-0732">Signal</keyword>
<gene>
    <name evidence="3" type="ORF">MSAN_00608900</name>
</gene>
<dbReference type="GO" id="GO:0030246">
    <property type="term" value="F:carbohydrate binding"/>
    <property type="evidence" value="ECO:0007669"/>
    <property type="project" value="InterPro"/>
</dbReference>
<dbReference type="EMBL" id="JACAZH010000003">
    <property type="protein sequence ID" value="KAF7373964.1"/>
    <property type="molecule type" value="Genomic_DNA"/>
</dbReference>
<feature type="domain" description="Endo-1,3(4)-beta-glucanase 1 carbohydrate binding" evidence="2">
    <location>
        <begin position="87"/>
        <end position="133"/>
    </location>
</feature>
<protein>
    <recommendedName>
        <fullName evidence="2">Endo-1,3(4)-beta-glucanase 1 carbohydrate binding domain-containing protein</fullName>
    </recommendedName>
</protein>
<evidence type="ECO:0000259" key="2">
    <source>
        <dbReference type="Pfam" id="PF10645"/>
    </source>
</evidence>
<organism evidence="3 4">
    <name type="scientific">Mycena sanguinolenta</name>
    <dbReference type="NCBI Taxonomy" id="230812"/>
    <lineage>
        <taxon>Eukaryota</taxon>
        <taxon>Fungi</taxon>
        <taxon>Dikarya</taxon>
        <taxon>Basidiomycota</taxon>
        <taxon>Agaricomycotina</taxon>
        <taxon>Agaricomycetes</taxon>
        <taxon>Agaricomycetidae</taxon>
        <taxon>Agaricales</taxon>
        <taxon>Marasmiineae</taxon>
        <taxon>Mycenaceae</taxon>
        <taxon>Mycena</taxon>
    </lineage>
</organism>
<dbReference type="Pfam" id="PF10645">
    <property type="entry name" value="Carb_bind"/>
    <property type="match status" value="2"/>
</dbReference>
<dbReference type="AlphaFoldDB" id="A0A8H6ZAJ1"/>
<evidence type="ECO:0000313" key="4">
    <source>
        <dbReference type="Proteomes" id="UP000623467"/>
    </source>
</evidence>
<dbReference type="OrthoDB" id="5430620at2759"/>
<sequence>MARLRSLVFTALFASSAVVAEPLLSCGAANYFPSQYTCDEGFLCPIVDGTPYIKCGNDCYTLTEFTCFDNSLNPPVNPNGPVIPIWCGDFHFFDPSVVVCFDDGFFCPIVDGNATFPCGDTCFTPSESYCDLGQIFPLDS</sequence>
<dbReference type="InterPro" id="IPR018909">
    <property type="entry name" value="Eng1_septum"/>
</dbReference>
<feature type="chain" id="PRO_5034809442" description="Endo-1,3(4)-beta-glucanase 1 carbohydrate binding domain-containing protein" evidence="1">
    <location>
        <begin position="21"/>
        <end position="140"/>
    </location>
</feature>
<evidence type="ECO:0000256" key="1">
    <source>
        <dbReference type="SAM" id="SignalP"/>
    </source>
</evidence>
<dbReference type="Proteomes" id="UP000623467">
    <property type="component" value="Unassembled WGS sequence"/>
</dbReference>
<feature type="signal peptide" evidence="1">
    <location>
        <begin position="1"/>
        <end position="20"/>
    </location>
</feature>
<name>A0A8H6ZAJ1_9AGAR</name>
<proteinExistence type="predicted"/>
<keyword evidence="4" id="KW-1185">Reference proteome</keyword>
<accession>A0A8H6ZAJ1</accession>
<feature type="domain" description="Endo-1,3(4)-beta-glucanase 1 carbohydrate binding" evidence="2">
    <location>
        <begin position="25"/>
        <end position="72"/>
    </location>
</feature>
<reference evidence="3" key="1">
    <citation type="submission" date="2020-05" db="EMBL/GenBank/DDBJ databases">
        <title>Mycena genomes resolve the evolution of fungal bioluminescence.</title>
        <authorList>
            <person name="Tsai I.J."/>
        </authorList>
    </citation>
    <scope>NUCLEOTIDE SEQUENCE</scope>
    <source>
        <strain evidence="3">160909Yilan</strain>
    </source>
</reference>